<name>A0ABS7BW90_9BACL</name>
<evidence type="ECO:0000313" key="3">
    <source>
        <dbReference type="EMBL" id="MBW7452916.1"/>
    </source>
</evidence>
<comment type="caution">
    <text evidence="3">The sequence shown here is derived from an EMBL/GenBank/DDBJ whole genome shotgun (WGS) entry which is preliminary data.</text>
</comment>
<dbReference type="Pfam" id="PF10335">
    <property type="entry name" value="DUF294_C"/>
    <property type="match status" value="1"/>
</dbReference>
<evidence type="ECO:0000259" key="2">
    <source>
        <dbReference type="Pfam" id="PF10335"/>
    </source>
</evidence>
<evidence type="ECO:0000313" key="4">
    <source>
        <dbReference type="Proteomes" id="UP001519887"/>
    </source>
</evidence>
<protein>
    <recommendedName>
        <fullName evidence="5">Signal transduction protein</fullName>
    </recommendedName>
</protein>
<gene>
    <name evidence="3" type="ORF">K0U00_02515</name>
</gene>
<feature type="domain" description="Protein-PII uridylyltransferase N-terminal" evidence="1">
    <location>
        <begin position="29"/>
        <end position="170"/>
    </location>
</feature>
<reference evidence="3 4" key="1">
    <citation type="submission" date="2021-07" db="EMBL/GenBank/DDBJ databases">
        <title>Paenibacillus radiodurans sp. nov., isolated from the southeastern edge of Tengger Desert.</title>
        <authorList>
            <person name="Zhang G."/>
        </authorList>
    </citation>
    <scope>NUCLEOTIDE SEQUENCE [LARGE SCALE GENOMIC DNA]</scope>
    <source>
        <strain evidence="3 4">CCM 7311</strain>
    </source>
</reference>
<accession>A0ABS7BW90</accession>
<sequence>MSDSIYAQLLALIGTADDVKTLRGLRDQIHEQMEALLSEQTVEQFYTDLNEVHDAFIKRAIILSEAQMARLGHGTPPVLYAYLLFGSGGREEQTLSSDQDSGIVYEDPEDERLQEKVSLYFKIFSETIVDLLQQLGYPPCEGKVISSNSEWRQSLTEWRSRLKEWFTEPNWGRVRYLLIIADSRLIYGDSELMTVFQNQFYADLLDNPAIVRSMLNNTMRHKMLVGVFGQLLKEQYGEDAGSLDIKYGAYIPMVNAIRLMSIRSNIRTTSTLERIQALLLSGDFTQQDADLYSGAFRLVLRIRLMTTERQEDGLYANNGKLAGSKMTKELTDELKIALRLGKKLQRRVYKETMSGL</sequence>
<dbReference type="Pfam" id="PF03445">
    <property type="entry name" value="DUF294"/>
    <property type="match status" value="1"/>
</dbReference>
<dbReference type="InterPro" id="IPR005105">
    <property type="entry name" value="GlnD_Uridyltrans_N"/>
</dbReference>
<evidence type="ECO:0008006" key="5">
    <source>
        <dbReference type="Google" id="ProtNLM"/>
    </source>
</evidence>
<feature type="domain" description="DUF294" evidence="2">
    <location>
        <begin position="210"/>
        <end position="350"/>
    </location>
</feature>
<dbReference type="InterPro" id="IPR018821">
    <property type="entry name" value="DUF294_put_nucleoTrafse_sb-bd"/>
</dbReference>
<dbReference type="EMBL" id="JAHZIK010000025">
    <property type="protein sequence ID" value="MBW7452916.1"/>
    <property type="molecule type" value="Genomic_DNA"/>
</dbReference>
<organism evidence="3 4">
    <name type="scientific">Paenibacillus sepulcri</name>
    <dbReference type="NCBI Taxonomy" id="359917"/>
    <lineage>
        <taxon>Bacteria</taxon>
        <taxon>Bacillati</taxon>
        <taxon>Bacillota</taxon>
        <taxon>Bacilli</taxon>
        <taxon>Bacillales</taxon>
        <taxon>Paenibacillaceae</taxon>
        <taxon>Paenibacillus</taxon>
    </lineage>
</organism>
<dbReference type="Proteomes" id="UP001519887">
    <property type="component" value="Unassembled WGS sequence"/>
</dbReference>
<dbReference type="RefSeq" id="WP_210045709.1">
    <property type="nucleotide sequence ID" value="NZ_JBHLVU010000018.1"/>
</dbReference>
<proteinExistence type="predicted"/>
<dbReference type="CDD" id="cd05401">
    <property type="entry name" value="NT_GlnE_GlnD_like"/>
    <property type="match status" value="1"/>
</dbReference>
<evidence type="ECO:0000259" key="1">
    <source>
        <dbReference type="Pfam" id="PF03445"/>
    </source>
</evidence>
<keyword evidence="4" id="KW-1185">Reference proteome</keyword>